<evidence type="ECO:0000313" key="7">
    <source>
        <dbReference type="Proteomes" id="UP000474967"/>
    </source>
</evidence>
<accession>A0A6L9Y018</accession>
<dbReference type="Gene3D" id="3.30.450.40">
    <property type="match status" value="1"/>
</dbReference>
<evidence type="ECO:0000256" key="1">
    <source>
        <dbReference type="ARBA" id="ARBA00022679"/>
    </source>
</evidence>
<dbReference type="RefSeq" id="WP_163290016.1">
    <property type="nucleotide sequence ID" value="NZ_JAAGWY010000002.1"/>
</dbReference>
<keyword evidence="2" id="KW-0418">Kinase</keyword>
<evidence type="ECO:0000256" key="3">
    <source>
        <dbReference type="ARBA" id="ARBA00023015"/>
    </source>
</evidence>
<keyword evidence="1" id="KW-0808">Transferase</keyword>
<keyword evidence="7" id="KW-1185">Reference proteome</keyword>
<reference evidence="6 7" key="1">
    <citation type="journal article" date="2014" name="J. Microbiol.">
        <title>Diaminobutyricibacter tongyongensis gen. nov., sp. nov. and Homoserinibacter gongjuensis gen. nov., sp. nov. belong to the family Microbacteriaceae.</title>
        <authorList>
            <person name="Kim S.J."/>
            <person name="Ahn J.H."/>
            <person name="Weon H.Y."/>
            <person name="Hamada M."/>
            <person name="Suzuki K."/>
            <person name="Kwon S.W."/>
        </authorList>
    </citation>
    <scope>NUCLEOTIDE SEQUENCE [LARGE SCALE GENOMIC DNA]</scope>
    <source>
        <strain evidence="6 7">NBRC 108724</strain>
    </source>
</reference>
<dbReference type="InterPro" id="IPR012074">
    <property type="entry name" value="GAF_ANTAR"/>
</dbReference>
<dbReference type="PROSITE" id="PS50921">
    <property type="entry name" value="ANTAR"/>
    <property type="match status" value="1"/>
</dbReference>
<dbReference type="GO" id="GO:0016301">
    <property type="term" value="F:kinase activity"/>
    <property type="evidence" value="ECO:0007669"/>
    <property type="project" value="UniProtKB-KW"/>
</dbReference>
<dbReference type="InterPro" id="IPR005561">
    <property type="entry name" value="ANTAR"/>
</dbReference>
<dbReference type="SMART" id="SM01012">
    <property type="entry name" value="ANTAR"/>
    <property type="match status" value="1"/>
</dbReference>
<gene>
    <name evidence="6" type="ORF">G3T36_12150</name>
</gene>
<feature type="domain" description="ANTAR" evidence="5">
    <location>
        <begin position="177"/>
        <end position="238"/>
    </location>
</feature>
<evidence type="ECO:0000256" key="2">
    <source>
        <dbReference type="ARBA" id="ARBA00022777"/>
    </source>
</evidence>
<dbReference type="Pfam" id="PF03861">
    <property type="entry name" value="ANTAR"/>
    <property type="match status" value="1"/>
</dbReference>
<dbReference type="InterPro" id="IPR003018">
    <property type="entry name" value="GAF"/>
</dbReference>
<dbReference type="InterPro" id="IPR036388">
    <property type="entry name" value="WH-like_DNA-bd_sf"/>
</dbReference>
<dbReference type="SMART" id="SM00065">
    <property type="entry name" value="GAF"/>
    <property type="match status" value="1"/>
</dbReference>
<dbReference type="PIRSF" id="PIRSF036625">
    <property type="entry name" value="GAF_ANTAR"/>
    <property type="match status" value="1"/>
</dbReference>
<evidence type="ECO:0000313" key="6">
    <source>
        <dbReference type="EMBL" id="NEN06618.1"/>
    </source>
</evidence>
<proteinExistence type="predicted"/>
<evidence type="ECO:0000256" key="4">
    <source>
        <dbReference type="ARBA" id="ARBA00023163"/>
    </source>
</evidence>
<keyword evidence="3" id="KW-0805">Transcription regulation</keyword>
<dbReference type="EMBL" id="JAAGWY010000002">
    <property type="protein sequence ID" value="NEN06618.1"/>
    <property type="molecule type" value="Genomic_DNA"/>
</dbReference>
<keyword evidence="4" id="KW-0804">Transcription</keyword>
<dbReference type="InterPro" id="IPR029016">
    <property type="entry name" value="GAF-like_dom_sf"/>
</dbReference>
<dbReference type="InterPro" id="IPR011006">
    <property type="entry name" value="CheY-like_superfamily"/>
</dbReference>
<sequence length="244" mass="26259">MSTDARDIGVVNESREARLMATFVTLADTLVAGYDVVDLLHTLVEECVEILGIEAAGIVLSDPAGALHPIASSDGWSERVEVAQVDAGEGPCVESFRTGAVVVVDDIDAYRPSRFREAAIAAGFRSVLAVPLRLRTSTIGAMNLFGRSAGALQGEDAAVARALADVATIGILQERAIRDGRVLSDQLEHALGSRVLIEQAKGVVSQTRQVPVDEAFAILRSYARQHNERLRDVAERVVERRLNF</sequence>
<dbReference type="Pfam" id="PF13185">
    <property type="entry name" value="GAF_2"/>
    <property type="match status" value="1"/>
</dbReference>
<dbReference type="SUPFAM" id="SSF55781">
    <property type="entry name" value="GAF domain-like"/>
    <property type="match status" value="1"/>
</dbReference>
<dbReference type="Gene3D" id="1.10.10.10">
    <property type="entry name" value="Winged helix-like DNA-binding domain superfamily/Winged helix DNA-binding domain"/>
    <property type="match status" value="1"/>
</dbReference>
<organism evidence="6 7">
    <name type="scientific">Leifsonia tongyongensis</name>
    <dbReference type="NCBI Taxonomy" id="1268043"/>
    <lineage>
        <taxon>Bacteria</taxon>
        <taxon>Bacillati</taxon>
        <taxon>Actinomycetota</taxon>
        <taxon>Actinomycetes</taxon>
        <taxon>Micrococcales</taxon>
        <taxon>Microbacteriaceae</taxon>
        <taxon>Leifsonia</taxon>
    </lineage>
</organism>
<name>A0A6L9Y018_9MICO</name>
<comment type="caution">
    <text evidence="6">The sequence shown here is derived from an EMBL/GenBank/DDBJ whole genome shotgun (WGS) entry which is preliminary data.</text>
</comment>
<dbReference type="Proteomes" id="UP000474967">
    <property type="component" value="Unassembled WGS sequence"/>
</dbReference>
<dbReference type="SUPFAM" id="SSF52172">
    <property type="entry name" value="CheY-like"/>
    <property type="match status" value="1"/>
</dbReference>
<protein>
    <submittedName>
        <fullName evidence="6">GAF and ANTAR domain-containing protein</fullName>
    </submittedName>
</protein>
<dbReference type="AlphaFoldDB" id="A0A6L9Y018"/>
<evidence type="ECO:0000259" key="5">
    <source>
        <dbReference type="PROSITE" id="PS50921"/>
    </source>
</evidence>
<dbReference type="GO" id="GO:0003723">
    <property type="term" value="F:RNA binding"/>
    <property type="evidence" value="ECO:0007669"/>
    <property type="project" value="InterPro"/>
</dbReference>